<dbReference type="GO" id="GO:0005524">
    <property type="term" value="F:ATP binding"/>
    <property type="evidence" value="ECO:0007669"/>
    <property type="project" value="InterPro"/>
</dbReference>
<evidence type="ECO:0000259" key="2">
    <source>
        <dbReference type="Pfam" id="PF10593"/>
    </source>
</evidence>
<dbReference type="Pfam" id="PF10593">
    <property type="entry name" value="Z1"/>
    <property type="match status" value="1"/>
</dbReference>
<sequence length="714" mass="81770">MGANIIEMKYVNKNPNSWNIELDGFYSEHIKKFLSLSGIPDDGISTIYSNAAKTLSYCPNPKNTSIQQETGIVIGKVQSGKTSNFISLISLAFDNGYDIAIVLGGTKKPLLKQNSDRIKEYFHDVKDNVFVLNSNENADHLNEENIRGFLRREKKVIIVGLKSVKQINTIMQIFTNNTLNERPVLIIDDEGDEYSLNTKVKQKKESSTYSAILNFKNTLQRHCYVSVTATPQANLLISKIDELSPDFGVLVPPGNGYCGLDVFHSDDKYTIIIPENEEPLIEVGIPASLKKSLAMFFVACAIQSHRTHRKDKLSMLIHISQFKKDHELEYKKVQELIKEWVLKTSDKKDVSYTSVCEIMKEAHSEYAKGNVRDFPTFEEIEDEIIFAINNSHVHKINGDNTLNGEDDFYEYNIYVGGTMLGRGLTIKGLCVTYITRTAKNASNVDTVQQRARWFGYKTKYLDLCRIFAVSKILNEFMEIRDHEEDLWQTIEMTNSQGIEFKNMPRIFSLSDSLKPTRSSVAEVESYTFYSWNKQRIFQDDEDYARSNKNILNQFRENNKSRLQTILQHSGAPFIILRDADYFSVYSELLEKFMFPETSKLNKGILAKLYQLLKDKNLSPNIDVIWMRDGKTSRHPVNKETKIISNYFVGRNPKDLSKPANYEGDDTHFNRSNTMQLQIHMIEDKETGFVSPTLAIYLPNEIISKLTGLVVQKEA</sequence>
<dbReference type="GO" id="GO:0016787">
    <property type="term" value="F:hydrolase activity"/>
    <property type="evidence" value="ECO:0007669"/>
    <property type="project" value="InterPro"/>
</dbReference>
<protein>
    <recommendedName>
        <fullName evidence="5">Z1 domain-containing protein</fullName>
    </recommendedName>
</protein>
<evidence type="ECO:0000259" key="1">
    <source>
        <dbReference type="Pfam" id="PF04851"/>
    </source>
</evidence>
<feature type="domain" description="Helicase/UvrB N-terminal" evidence="1">
    <location>
        <begin position="67"/>
        <end position="232"/>
    </location>
</feature>
<keyword evidence="4" id="KW-1185">Reference proteome</keyword>
<dbReference type="InterPro" id="IPR006935">
    <property type="entry name" value="Helicase/UvrB_N"/>
</dbReference>
<dbReference type="Pfam" id="PF04851">
    <property type="entry name" value="ResIII"/>
    <property type="match status" value="1"/>
</dbReference>
<evidence type="ECO:0000313" key="3">
    <source>
        <dbReference type="EMBL" id="MBB5219923.1"/>
    </source>
</evidence>
<reference evidence="3 4" key="1">
    <citation type="submission" date="2020-08" db="EMBL/GenBank/DDBJ databases">
        <title>Genomic Encyclopedia of Type Strains, Phase IV (KMG-IV): sequencing the most valuable type-strain genomes for metagenomic binning, comparative biology and taxonomic classification.</title>
        <authorList>
            <person name="Goeker M."/>
        </authorList>
    </citation>
    <scope>NUCLEOTIDE SEQUENCE [LARGE SCALE GENOMIC DNA]</scope>
    <source>
        <strain evidence="3 4">DSM 103679</strain>
    </source>
</reference>
<name>A0A840SKD2_9SPIR</name>
<dbReference type="InterPro" id="IPR027417">
    <property type="entry name" value="P-loop_NTPase"/>
</dbReference>
<comment type="caution">
    <text evidence="3">The sequence shown here is derived from an EMBL/GenBank/DDBJ whole genome shotgun (WGS) entry which is preliminary data.</text>
</comment>
<evidence type="ECO:0008006" key="5">
    <source>
        <dbReference type="Google" id="ProtNLM"/>
    </source>
</evidence>
<evidence type="ECO:0000313" key="4">
    <source>
        <dbReference type="Proteomes" id="UP000578697"/>
    </source>
</evidence>
<dbReference type="GO" id="GO:0003677">
    <property type="term" value="F:DNA binding"/>
    <property type="evidence" value="ECO:0007669"/>
    <property type="project" value="InterPro"/>
</dbReference>
<accession>A0A840SKD2</accession>
<dbReference type="SUPFAM" id="SSF52540">
    <property type="entry name" value="P-loop containing nucleoside triphosphate hydrolases"/>
    <property type="match status" value="1"/>
</dbReference>
<dbReference type="AlphaFoldDB" id="A0A840SKD2"/>
<dbReference type="Proteomes" id="UP000578697">
    <property type="component" value="Unassembled WGS sequence"/>
</dbReference>
<feature type="domain" description="Putative endonuclease Z1" evidence="2">
    <location>
        <begin position="288"/>
        <end position="503"/>
    </location>
</feature>
<organism evidence="3 4">
    <name type="scientific">Treponema rectale</name>
    <dbReference type="NCBI Taxonomy" id="744512"/>
    <lineage>
        <taxon>Bacteria</taxon>
        <taxon>Pseudomonadati</taxon>
        <taxon>Spirochaetota</taxon>
        <taxon>Spirochaetia</taxon>
        <taxon>Spirochaetales</taxon>
        <taxon>Treponemataceae</taxon>
        <taxon>Treponema</taxon>
    </lineage>
</organism>
<dbReference type="InterPro" id="IPR018310">
    <property type="entry name" value="Put_endonuclease_Z1-dom"/>
</dbReference>
<dbReference type="RefSeq" id="WP_184653491.1">
    <property type="nucleotide sequence ID" value="NZ_JACHFR010000004.1"/>
</dbReference>
<proteinExistence type="predicted"/>
<dbReference type="EMBL" id="JACHFR010000004">
    <property type="protein sequence ID" value="MBB5219923.1"/>
    <property type="molecule type" value="Genomic_DNA"/>
</dbReference>
<gene>
    <name evidence="3" type="ORF">HNP77_002312</name>
</gene>